<protein>
    <recommendedName>
        <fullName evidence="5">Lipoprotein</fullName>
    </recommendedName>
</protein>
<evidence type="ECO:0000313" key="4">
    <source>
        <dbReference type="Proteomes" id="UP001221686"/>
    </source>
</evidence>
<feature type="region of interest" description="Disordered" evidence="1">
    <location>
        <begin position="30"/>
        <end position="89"/>
    </location>
</feature>
<evidence type="ECO:0000313" key="3">
    <source>
        <dbReference type="EMBL" id="MDC0718196.1"/>
    </source>
</evidence>
<feature type="chain" id="PRO_5046825220" description="Lipoprotein" evidence="2">
    <location>
        <begin position="24"/>
        <end position="235"/>
    </location>
</feature>
<evidence type="ECO:0008006" key="5">
    <source>
        <dbReference type="Google" id="ProtNLM"/>
    </source>
</evidence>
<sequence>MHTIAKRSNLVMLVGTLMGSGLACGPLPAATTTTDGTTETSSTTTSTGTGTNTSTAPTSTTSTSDTTTSDTTTGGSCLEFETSERPEEEGLPVQFTCGHTTVVCPSNGVAGLFSFEGPPESEETVSTEDLSRVHCLIEALRDRVIGEVSFELSWPVLGSDRVTLEIAGEFVISRREVVEDFNYEYAEAALWLESGKVFALCRGQNTASAAWGCLRPYILVDTQQLKCVAGPLVCE</sequence>
<keyword evidence="2" id="KW-0732">Signal</keyword>
<accession>A0ABT5DX49</accession>
<proteinExistence type="predicted"/>
<dbReference type="RefSeq" id="WP_272086676.1">
    <property type="nucleotide sequence ID" value="NZ_JAQNDL010000001.1"/>
</dbReference>
<evidence type="ECO:0000256" key="1">
    <source>
        <dbReference type="SAM" id="MobiDB-lite"/>
    </source>
</evidence>
<evidence type="ECO:0000256" key="2">
    <source>
        <dbReference type="SAM" id="SignalP"/>
    </source>
</evidence>
<gene>
    <name evidence="3" type="ORF">POL25_14910</name>
</gene>
<organism evidence="3 4">
    <name type="scientific">Nannocystis bainbridge</name>
    <dbReference type="NCBI Taxonomy" id="2995303"/>
    <lineage>
        <taxon>Bacteria</taxon>
        <taxon>Pseudomonadati</taxon>
        <taxon>Myxococcota</taxon>
        <taxon>Polyangia</taxon>
        <taxon>Nannocystales</taxon>
        <taxon>Nannocystaceae</taxon>
        <taxon>Nannocystis</taxon>
    </lineage>
</organism>
<dbReference type="Proteomes" id="UP001221686">
    <property type="component" value="Unassembled WGS sequence"/>
</dbReference>
<keyword evidence="4" id="KW-1185">Reference proteome</keyword>
<feature type="compositionally biased region" description="Low complexity" evidence="1">
    <location>
        <begin position="31"/>
        <end position="76"/>
    </location>
</feature>
<reference evidence="3 4" key="1">
    <citation type="submission" date="2022-11" db="EMBL/GenBank/DDBJ databases">
        <title>Minimal conservation of predation-associated metabolite biosynthetic gene clusters underscores biosynthetic potential of Myxococcota including descriptions for ten novel species: Archangium lansinium sp. nov., Myxococcus landrumus sp. nov., Nannocystis bai.</title>
        <authorList>
            <person name="Ahearne A."/>
            <person name="Stevens C."/>
            <person name="Dowd S."/>
        </authorList>
    </citation>
    <scope>NUCLEOTIDE SEQUENCE [LARGE SCALE GENOMIC DNA]</scope>
    <source>
        <strain evidence="3 4">BB15-2</strain>
    </source>
</reference>
<name>A0ABT5DX49_9BACT</name>
<dbReference type="EMBL" id="JAQNDL010000001">
    <property type="protein sequence ID" value="MDC0718196.1"/>
    <property type="molecule type" value="Genomic_DNA"/>
</dbReference>
<dbReference type="PROSITE" id="PS51257">
    <property type="entry name" value="PROKAR_LIPOPROTEIN"/>
    <property type="match status" value="1"/>
</dbReference>
<comment type="caution">
    <text evidence="3">The sequence shown here is derived from an EMBL/GenBank/DDBJ whole genome shotgun (WGS) entry which is preliminary data.</text>
</comment>
<feature type="signal peptide" evidence="2">
    <location>
        <begin position="1"/>
        <end position="23"/>
    </location>
</feature>